<protein>
    <recommendedName>
        <fullName evidence="8">Cytochrome P450</fullName>
    </recommendedName>
</protein>
<evidence type="ECO:0008006" key="8">
    <source>
        <dbReference type="Google" id="ProtNLM"/>
    </source>
</evidence>
<keyword evidence="4 5" id="KW-0349">Heme</keyword>
<keyword evidence="7" id="KW-1185">Reference proteome</keyword>
<dbReference type="InterPro" id="IPR002401">
    <property type="entry name" value="Cyt_P450_E_grp-I"/>
</dbReference>
<dbReference type="PANTHER" id="PTHR47955">
    <property type="entry name" value="CYTOCHROME P450 FAMILY 71 PROTEIN"/>
    <property type="match status" value="1"/>
</dbReference>
<dbReference type="Gramene" id="rna-AYBTSS11_LOCUS11518">
    <property type="protein sequence ID" value="CAJ1943744.1"/>
    <property type="gene ID" value="gene-AYBTSS11_LOCUS11518"/>
</dbReference>
<dbReference type="GO" id="GO:0005506">
    <property type="term" value="F:iron ion binding"/>
    <property type="evidence" value="ECO:0007669"/>
    <property type="project" value="InterPro"/>
</dbReference>
<reference evidence="6" key="1">
    <citation type="submission" date="2023-10" db="EMBL/GenBank/DDBJ databases">
        <authorList>
            <person name="Domelevo Entfellner J.-B."/>
        </authorList>
    </citation>
    <scope>NUCLEOTIDE SEQUENCE</scope>
</reference>
<organism evidence="6 7">
    <name type="scientific">Sphenostylis stenocarpa</name>
    <dbReference type="NCBI Taxonomy" id="92480"/>
    <lineage>
        <taxon>Eukaryota</taxon>
        <taxon>Viridiplantae</taxon>
        <taxon>Streptophyta</taxon>
        <taxon>Embryophyta</taxon>
        <taxon>Tracheophyta</taxon>
        <taxon>Spermatophyta</taxon>
        <taxon>Magnoliopsida</taxon>
        <taxon>eudicotyledons</taxon>
        <taxon>Gunneridae</taxon>
        <taxon>Pentapetalae</taxon>
        <taxon>rosids</taxon>
        <taxon>fabids</taxon>
        <taxon>Fabales</taxon>
        <taxon>Fabaceae</taxon>
        <taxon>Papilionoideae</taxon>
        <taxon>50 kb inversion clade</taxon>
        <taxon>NPAAA clade</taxon>
        <taxon>indigoferoid/millettioid clade</taxon>
        <taxon>Phaseoleae</taxon>
        <taxon>Sphenostylis</taxon>
    </lineage>
</organism>
<dbReference type="PANTHER" id="PTHR47955:SF15">
    <property type="entry name" value="CYTOCHROME P450 71A2-LIKE"/>
    <property type="match status" value="1"/>
</dbReference>
<dbReference type="SUPFAM" id="SSF48264">
    <property type="entry name" value="Cytochrome P450"/>
    <property type="match status" value="1"/>
</dbReference>
<evidence type="ECO:0000256" key="4">
    <source>
        <dbReference type="PIRSR" id="PIRSR602401-1"/>
    </source>
</evidence>
<gene>
    <name evidence="6" type="ORF">AYBTSS11_LOCUS11518</name>
</gene>
<dbReference type="InterPro" id="IPR036396">
    <property type="entry name" value="Cyt_P450_sf"/>
</dbReference>
<evidence type="ECO:0000256" key="1">
    <source>
        <dbReference type="ARBA" id="ARBA00010617"/>
    </source>
</evidence>
<feature type="binding site" description="axial binding residue" evidence="4">
    <location>
        <position position="466"/>
    </location>
    <ligand>
        <name>heme</name>
        <dbReference type="ChEBI" id="CHEBI:30413"/>
    </ligand>
    <ligandPart>
        <name>Fe</name>
        <dbReference type="ChEBI" id="CHEBI:18248"/>
    </ligandPart>
</feature>
<keyword evidence="5" id="KW-0560">Oxidoreductase</keyword>
<evidence type="ECO:0000313" key="7">
    <source>
        <dbReference type="Proteomes" id="UP001189624"/>
    </source>
</evidence>
<keyword evidence="5" id="KW-0503">Monooxygenase</keyword>
<dbReference type="PRINTS" id="PR00463">
    <property type="entry name" value="EP450I"/>
</dbReference>
<evidence type="ECO:0000256" key="2">
    <source>
        <dbReference type="ARBA" id="ARBA00022723"/>
    </source>
</evidence>
<evidence type="ECO:0000313" key="6">
    <source>
        <dbReference type="EMBL" id="CAJ1943744.1"/>
    </source>
</evidence>
<dbReference type="GO" id="GO:0016705">
    <property type="term" value="F:oxidoreductase activity, acting on paired donors, with incorporation or reduction of molecular oxygen"/>
    <property type="evidence" value="ECO:0007669"/>
    <property type="project" value="InterPro"/>
</dbReference>
<sequence>MWLKKKMGLKQWNYEQMKGVFSSTFYLSLSFFITALFLFKLARSSKPKTNLNLPPSPPKLPFIGNLHQFGTLLPHRSLRDLSLKYGDMMMLQLGQMQTPTLVVSSVDVATEILKTHDLTFSDRPQNTAAKILLYECTDVGFSVYGEKWRQKRKICVLELLSTKRVQSFRHIREAEVAELVNKLREASSSGASCVNLTEMIMSTSNNIVCKCAFGRKFGEDGDKRVKELARETMIHLTAFTVRDYFPWLGWVDVVTGKIEKYKATAGAMDALFDEAITERLRAKREGEHSKRKDFMDILLQLQEDDMLSFELTKNDLKALLADMFVGGTDTTSSALEWAMSELLRNPTVMKKVQEEVRRVVGHKSNVEEKDIHEMHYLKCVIKETLRIHPPTPLLAPRVTMSDVKLKGYDIPAKTMVYINSWAMQRDPKFWENPEEFMPERFEKSEVDFKGQEEFQFVPFGFGRRGCPGRYFAIASMECILANLLYWFDWELPETDTQDIIDMDEVFGLIVSKKLPLLVKPKTFSF</sequence>
<dbReference type="Proteomes" id="UP001189624">
    <property type="component" value="Chromosome 3"/>
</dbReference>
<dbReference type="Gene3D" id="1.10.630.10">
    <property type="entry name" value="Cytochrome P450"/>
    <property type="match status" value="1"/>
</dbReference>
<dbReference type="InterPro" id="IPR001128">
    <property type="entry name" value="Cyt_P450"/>
</dbReference>
<comment type="similarity">
    <text evidence="1 5">Belongs to the cytochrome P450 family.</text>
</comment>
<dbReference type="Pfam" id="PF00067">
    <property type="entry name" value="p450"/>
    <property type="match status" value="1"/>
</dbReference>
<evidence type="ECO:0000256" key="5">
    <source>
        <dbReference type="RuleBase" id="RU000461"/>
    </source>
</evidence>
<dbReference type="AlphaFoldDB" id="A0AA86V9M0"/>
<dbReference type="InterPro" id="IPR017972">
    <property type="entry name" value="Cyt_P450_CS"/>
</dbReference>
<dbReference type="EMBL" id="OY731400">
    <property type="protein sequence ID" value="CAJ1943744.1"/>
    <property type="molecule type" value="Genomic_DNA"/>
</dbReference>
<keyword evidence="2 4" id="KW-0479">Metal-binding</keyword>
<dbReference type="GO" id="GO:0004497">
    <property type="term" value="F:monooxygenase activity"/>
    <property type="evidence" value="ECO:0007669"/>
    <property type="project" value="UniProtKB-KW"/>
</dbReference>
<dbReference type="GO" id="GO:0020037">
    <property type="term" value="F:heme binding"/>
    <property type="evidence" value="ECO:0007669"/>
    <property type="project" value="InterPro"/>
</dbReference>
<keyword evidence="3 4" id="KW-0408">Iron</keyword>
<accession>A0AA86V9M0</accession>
<dbReference type="CDD" id="cd11072">
    <property type="entry name" value="CYP71-like"/>
    <property type="match status" value="1"/>
</dbReference>
<evidence type="ECO:0000256" key="3">
    <source>
        <dbReference type="ARBA" id="ARBA00023004"/>
    </source>
</evidence>
<dbReference type="PROSITE" id="PS00086">
    <property type="entry name" value="CYTOCHROME_P450"/>
    <property type="match status" value="1"/>
</dbReference>
<name>A0AA86V9M0_9FABA</name>
<dbReference type="PRINTS" id="PR00385">
    <property type="entry name" value="P450"/>
</dbReference>
<proteinExistence type="inferred from homology"/>
<dbReference type="FunFam" id="1.10.630.10:FF:000011">
    <property type="entry name" value="Cytochrome P450 83B1"/>
    <property type="match status" value="1"/>
</dbReference>
<comment type="cofactor">
    <cofactor evidence="4">
        <name>heme</name>
        <dbReference type="ChEBI" id="CHEBI:30413"/>
    </cofactor>
</comment>